<name>A0ABN7SHQ7_OIKDI</name>
<evidence type="ECO:0000313" key="1">
    <source>
        <dbReference type="EMBL" id="CAG5096490.1"/>
    </source>
</evidence>
<evidence type="ECO:0000313" key="2">
    <source>
        <dbReference type="EMBL" id="CAG5096502.1"/>
    </source>
</evidence>
<sequence length="211" mass="24220">MSFLDVLKKYLRPGSYKFCYADTDSFMLALTEDTIGECVKSGLKTEWEEKIVPLWFVDKKNVATEKEPGLLKPEATIRSGWFIAPSPKCYIMVEKPPCELEAKICDPKNEDKILDLLAEEKATYVVKKKSSKGCKESVSLCPYEYLAAVFGANFDNKIEKDVPVFQMNRKRDRMQTYMMRRQVFNSVLKKRVVHEDKITTTPLVTSDGTFV</sequence>
<dbReference type="EMBL" id="OU015569">
    <property type="protein sequence ID" value="CAG5096502.1"/>
    <property type="molecule type" value="Genomic_DNA"/>
</dbReference>
<dbReference type="Gene3D" id="3.90.1600.10">
    <property type="entry name" value="Palm domain of DNA polymerase"/>
    <property type="match status" value="1"/>
</dbReference>
<dbReference type="EMBL" id="OU015569">
    <property type="protein sequence ID" value="CAG5096490.1"/>
    <property type="molecule type" value="Genomic_DNA"/>
</dbReference>
<dbReference type="InterPro" id="IPR023211">
    <property type="entry name" value="DNA_pol_palm_dom_sf"/>
</dbReference>
<reference evidence="2 3" key="1">
    <citation type="submission" date="2021-04" db="EMBL/GenBank/DDBJ databases">
        <authorList>
            <person name="Bliznina A."/>
        </authorList>
    </citation>
    <scope>NUCLEOTIDE SEQUENCE [LARGE SCALE GENOMIC DNA]</scope>
</reference>
<evidence type="ECO:0000313" key="3">
    <source>
        <dbReference type="Proteomes" id="UP001158576"/>
    </source>
</evidence>
<proteinExistence type="predicted"/>
<keyword evidence="3" id="KW-1185">Reference proteome</keyword>
<protein>
    <submittedName>
        <fullName evidence="1">Oidioi.mRNA.OKI2018_I69.XSR.g14642.t1.cds</fullName>
    </submittedName>
    <submittedName>
        <fullName evidence="2">Oidioi.mRNA.OKI2018_I69.XSR.g14648.t1.cds</fullName>
    </submittedName>
</protein>
<dbReference type="Proteomes" id="UP001158576">
    <property type="component" value="Chromosome XSR"/>
</dbReference>
<dbReference type="InterPro" id="IPR017964">
    <property type="entry name" value="DNA-dir_DNA_pol_B_CS"/>
</dbReference>
<accession>A0ABN7SHQ7</accession>
<dbReference type="PROSITE" id="PS00116">
    <property type="entry name" value="DNA_POLYMERASE_B"/>
    <property type="match status" value="1"/>
</dbReference>
<gene>
    <name evidence="1" type="ORF">OKIOD_LOCUS6200</name>
    <name evidence="2" type="ORF">OKIOD_LOCUS6206</name>
</gene>
<organism evidence="2 3">
    <name type="scientific">Oikopleura dioica</name>
    <name type="common">Tunicate</name>
    <dbReference type="NCBI Taxonomy" id="34765"/>
    <lineage>
        <taxon>Eukaryota</taxon>
        <taxon>Metazoa</taxon>
        <taxon>Chordata</taxon>
        <taxon>Tunicata</taxon>
        <taxon>Appendicularia</taxon>
        <taxon>Copelata</taxon>
        <taxon>Oikopleuridae</taxon>
        <taxon>Oikopleura</taxon>
    </lineage>
</organism>